<comment type="caution">
    <text evidence="11">The sequence shown here is derived from an EMBL/GenBank/DDBJ whole genome shotgun (WGS) entry which is preliminary data.</text>
</comment>
<keyword evidence="8" id="KW-0809">Transit peptide</keyword>
<dbReference type="EC" id="2.4.1.21" evidence="4"/>
<keyword evidence="7" id="KW-0750">Starch biosynthesis</keyword>
<dbReference type="Pfam" id="PF08323">
    <property type="entry name" value="Glyco_transf_5"/>
    <property type="match status" value="1"/>
</dbReference>
<reference evidence="11 12" key="1">
    <citation type="journal article" date="2024" name="Plant J.">
        <title>Genome sequences and population genomics reveal climatic adaptation and genomic divergence between two closely related sweetgum species.</title>
        <authorList>
            <person name="Xu W.Q."/>
            <person name="Ren C.Q."/>
            <person name="Zhang X.Y."/>
            <person name="Comes H.P."/>
            <person name="Liu X.H."/>
            <person name="Li Y.G."/>
            <person name="Kettle C.J."/>
            <person name="Jalonen R."/>
            <person name="Gaisberger H."/>
            <person name="Ma Y.Z."/>
            <person name="Qiu Y.X."/>
        </authorList>
    </citation>
    <scope>NUCLEOTIDE SEQUENCE [LARGE SCALE GENOMIC DNA]</scope>
    <source>
        <strain evidence="11">Hangzhou</strain>
    </source>
</reference>
<evidence type="ECO:0000256" key="7">
    <source>
        <dbReference type="ARBA" id="ARBA00022922"/>
    </source>
</evidence>
<proteinExistence type="inferred from homology"/>
<dbReference type="Pfam" id="PF13692">
    <property type="entry name" value="Glyco_trans_1_4"/>
    <property type="match status" value="1"/>
</dbReference>
<evidence type="ECO:0000256" key="4">
    <source>
        <dbReference type="ARBA" id="ARBA00012588"/>
    </source>
</evidence>
<dbReference type="FunFam" id="3.40.50.2000:FF:000260">
    <property type="entry name" value="Starch synthase, chloroplastic/amyloplastic"/>
    <property type="match status" value="1"/>
</dbReference>
<evidence type="ECO:0000256" key="9">
    <source>
        <dbReference type="SAM" id="Coils"/>
    </source>
</evidence>
<feature type="domain" description="Starch synthase catalytic" evidence="10">
    <location>
        <begin position="395"/>
        <end position="635"/>
    </location>
</feature>
<keyword evidence="9" id="KW-0175">Coiled coil</keyword>
<comment type="catalytic activity">
    <reaction evidence="1">
        <text>[(1-&gt;4)-alpha-D-glucosyl](n) + ADP-alpha-D-glucose = [(1-&gt;4)-alpha-D-glucosyl](n+1) + ADP + H(+)</text>
        <dbReference type="Rhea" id="RHEA:18189"/>
        <dbReference type="Rhea" id="RHEA-COMP:9584"/>
        <dbReference type="Rhea" id="RHEA-COMP:9587"/>
        <dbReference type="ChEBI" id="CHEBI:15378"/>
        <dbReference type="ChEBI" id="CHEBI:15444"/>
        <dbReference type="ChEBI" id="CHEBI:57498"/>
        <dbReference type="ChEBI" id="CHEBI:456216"/>
        <dbReference type="EC" id="2.4.1.21"/>
    </reaction>
</comment>
<feature type="coiled-coil region" evidence="9">
    <location>
        <begin position="127"/>
        <end position="285"/>
    </location>
</feature>
<keyword evidence="6" id="KW-0808">Transferase</keyword>
<dbReference type="PANTHER" id="PTHR46083">
    <property type="match status" value="1"/>
</dbReference>
<dbReference type="InterPro" id="IPR013534">
    <property type="entry name" value="Starch_synth_cat_dom"/>
</dbReference>
<keyword evidence="5" id="KW-0328">Glycosyltransferase</keyword>
<dbReference type="NCBIfam" id="TIGR02095">
    <property type="entry name" value="glgA"/>
    <property type="match status" value="1"/>
</dbReference>
<evidence type="ECO:0000313" key="11">
    <source>
        <dbReference type="EMBL" id="KAK9267944.1"/>
    </source>
</evidence>
<dbReference type="CDD" id="cd03791">
    <property type="entry name" value="GT5_Glycogen_synthase_DULL1-like"/>
    <property type="match status" value="1"/>
</dbReference>
<dbReference type="HAMAP" id="MF_00484">
    <property type="entry name" value="Glycogen_synth"/>
    <property type="match status" value="1"/>
</dbReference>
<dbReference type="GO" id="GO:0004373">
    <property type="term" value="F:alpha-1,4-glucan glucosyltransferase (UDP-glucose donor) activity"/>
    <property type="evidence" value="ECO:0007669"/>
    <property type="project" value="InterPro"/>
</dbReference>
<dbReference type="GO" id="GO:0019252">
    <property type="term" value="P:starch biosynthetic process"/>
    <property type="evidence" value="ECO:0007669"/>
    <property type="project" value="UniProtKB-KW"/>
</dbReference>
<accession>A0AAP0R4C7</accession>
<dbReference type="AlphaFoldDB" id="A0AAP0R4C7"/>
<evidence type="ECO:0000313" key="12">
    <source>
        <dbReference type="Proteomes" id="UP001415857"/>
    </source>
</evidence>
<sequence>MNLGGAEQLSNVRLEDLIGMIRNAEKNILLLNQARVHALEDLAKILTEKETLQGEINDLEMRLAEVDARIKVAAQEKIHVELLEDQLDKLRNELSDRDGTEGSELDTYENRNKILSEGPPLWHNSIFHSLSEELSSLRTENMSLKDDIQALKVELSNLKGTDERVVTLEKERSLLESAMKDLEFKLAVSHEDLSKLSSLKLEYKDLWEKVENLQALLDKATKQADQAILVLQQNQELRKKVDKLEESIDEANVYKLSSEKIQQYNELMQQKIKLLEERLERSDEDIHSYVCLYQESVKEFQDTLDSLKEESKRRALDEPVDDMPWEFWSRLLLLIDGWLLEKKISTNDAKLLREMVWKRDGRIRDAYKACNQKSEREAVATFLGLTSSPKSSGLHVIHIAAEMAPVAKVGGLGDVVTGLSKALQKKGHLVEIVLPKYDCMQYDRICDLRALDFVIESYFDGRLFRNKVWVGTVEGLPVYFIEPHHPAKFFWRGQFYGENDDFKRFSFFSRAALELLLQSGKKPDIIHCHDWQTAFVAPLYWDIYAPKGLDSARICFTCHNFEYQGTAPASDLASCGLDVNQLNRPDRMQDNSAHNRINPVKGGIVFSNIVTTVSPTYAQEVRTAEEGQGLHGTLNSHSKKFIGILNGIDADAWNPATDTFLKVQYSANDLQGKAENKEALRRHLGLSSADVRQPLVGCITRLVPQKGVHLIRHAIYRTLELGGQFVLLGSSPVPHIQREFEGIANHFQSHDHIRLILKYDESLSHSIYAASDMFLIPSIFEPCGLTQMIGMRYGAIPIVRKTGGLNDSVFDVDDDTIPLQFRNGFTFLTPDERAVNSALERAFNHYRNNRESWQQLVQKDMNMDFSWESSATHYEELYEKSVARARAASRA</sequence>
<dbReference type="PANTHER" id="PTHR46083:SF2">
    <property type="entry name" value="STARCH SYNTHASE 4, CHLOROPLASTIC_AMYLOPLASTIC-RELATED"/>
    <property type="match status" value="1"/>
</dbReference>
<gene>
    <name evidence="11" type="ORF">L1049_010381</name>
</gene>
<dbReference type="GO" id="GO:0009011">
    <property type="term" value="F:alpha-1,4-glucan glucosyltransferase (ADP-glucose donor) activity"/>
    <property type="evidence" value="ECO:0007669"/>
    <property type="project" value="UniProtKB-EC"/>
</dbReference>
<organism evidence="11 12">
    <name type="scientific">Liquidambar formosana</name>
    <name type="common">Formosan gum</name>
    <dbReference type="NCBI Taxonomy" id="63359"/>
    <lineage>
        <taxon>Eukaryota</taxon>
        <taxon>Viridiplantae</taxon>
        <taxon>Streptophyta</taxon>
        <taxon>Embryophyta</taxon>
        <taxon>Tracheophyta</taxon>
        <taxon>Spermatophyta</taxon>
        <taxon>Magnoliopsida</taxon>
        <taxon>eudicotyledons</taxon>
        <taxon>Gunneridae</taxon>
        <taxon>Pentapetalae</taxon>
        <taxon>Saxifragales</taxon>
        <taxon>Altingiaceae</taxon>
        <taxon>Liquidambar</taxon>
    </lineage>
</organism>
<evidence type="ECO:0000256" key="1">
    <source>
        <dbReference type="ARBA" id="ARBA00001478"/>
    </source>
</evidence>
<name>A0AAP0R4C7_LIQFO</name>
<evidence type="ECO:0000256" key="3">
    <source>
        <dbReference type="ARBA" id="ARBA00010281"/>
    </source>
</evidence>
<dbReference type="NCBIfam" id="NF001905">
    <property type="entry name" value="PRK00654.2-4"/>
    <property type="match status" value="1"/>
</dbReference>
<dbReference type="Proteomes" id="UP001415857">
    <property type="component" value="Unassembled WGS sequence"/>
</dbReference>
<evidence type="ECO:0000256" key="5">
    <source>
        <dbReference type="ARBA" id="ARBA00022676"/>
    </source>
</evidence>
<keyword evidence="12" id="KW-1185">Reference proteome</keyword>
<evidence type="ECO:0000256" key="6">
    <source>
        <dbReference type="ARBA" id="ARBA00022679"/>
    </source>
</evidence>
<dbReference type="InterPro" id="IPR011835">
    <property type="entry name" value="GS/SS"/>
</dbReference>
<protein>
    <recommendedName>
        <fullName evidence="4">starch synthase</fullName>
        <ecNumber evidence="4">2.4.1.21</ecNumber>
    </recommendedName>
</protein>
<comment type="similarity">
    <text evidence="3">Belongs to the glycosyltransferase 1 family. Bacterial/plant glycogen synthase subfamily.</text>
</comment>
<evidence type="ECO:0000256" key="8">
    <source>
        <dbReference type="ARBA" id="ARBA00022946"/>
    </source>
</evidence>
<dbReference type="Gene3D" id="3.40.50.2000">
    <property type="entry name" value="Glycogen Phosphorylase B"/>
    <property type="match status" value="2"/>
</dbReference>
<dbReference type="EMBL" id="JBBPBK010000016">
    <property type="protein sequence ID" value="KAK9267944.1"/>
    <property type="molecule type" value="Genomic_DNA"/>
</dbReference>
<feature type="coiled-coil region" evidence="9">
    <location>
        <begin position="14"/>
        <end position="100"/>
    </location>
</feature>
<comment type="pathway">
    <text evidence="2">Glycan biosynthesis; starch biosynthesis.</text>
</comment>
<dbReference type="SUPFAM" id="SSF53756">
    <property type="entry name" value="UDP-Glycosyltransferase/glycogen phosphorylase"/>
    <property type="match status" value="1"/>
</dbReference>
<evidence type="ECO:0000259" key="10">
    <source>
        <dbReference type="Pfam" id="PF08323"/>
    </source>
</evidence>
<evidence type="ECO:0000256" key="2">
    <source>
        <dbReference type="ARBA" id="ARBA00004727"/>
    </source>
</evidence>